<evidence type="ECO:0000313" key="2">
    <source>
        <dbReference type="Proteomes" id="UP000789508"/>
    </source>
</evidence>
<proteinExistence type="predicted"/>
<dbReference type="PANTHER" id="PTHR38134">
    <property type="entry name" value="SLR1395 PROTEIN"/>
    <property type="match status" value="1"/>
</dbReference>
<keyword evidence="2" id="KW-1185">Reference proteome</keyword>
<dbReference type="SUPFAM" id="SSF53756">
    <property type="entry name" value="UDP-Glycosyltransferase/glycogen phosphorylase"/>
    <property type="match status" value="1"/>
</dbReference>
<sequence>MSPATPNVNIISKNKESPRSLVFCYYVSGHGFGHATRVVQVASEILALPRRHKLYIVSNAPQFIFEGAISRGAKYRHALIDAGVKQPLAYTVDRDQTIDGLQAFMLRRREMVNRESSWLREVKADIVLSDAPFLPCAAAAAIGIPSSIVSNFTFDAVYSGMYQDDEKMDASIKKLIDQVTADYKKSNLLIRLPGYIPIPSFAGTQLYPEHNISNGFLTKNGIKPLKKVNRRVIDVPLVVRKCKTPREIVFDNLGIPSKVYRTHKVLLVSFGGQNLEPIDRWGSPLPEGWIAIVCGCQGVEGKVLPKRFYKCPVDAYIPDLTNAADVVMGKLGYGTCSECIAHAKPFIYAPRPQFIEENGLKRLMETQGSCIEMSKEDFESGQWKSYILRAYNMPGVCQDSSNRLTHDGGEIAAKILEQFLDDHLAMVKIETMRSSQVTNKTDLLVGSNDGTIIHRYIPKALENNLIIFTIEF</sequence>
<dbReference type="AlphaFoldDB" id="A0A9N9AIX3"/>
<accession>A0A9N9AIX3</accession>
<reference evidence="1" key="1">
    <citation type="submission" date="2021-06" db="EMBL/GenBank/DDBJ databases">
        <authorList>
            <person name="Kallberg Y."/>
            <person name="Tangrot J."/>
            <person name="Rosling A."/>
        </authorList>
    </citation>
    <scope>NUCLEOTIDE SEQUENCE</scope>
    <source>
        <strain evidence="1">FL130A</strain>
    </source>
</reference>
<dbReference type="EMBL" id="CAJVPS010001241">
    <property type="protein sequence ID" value="CAG8530628.1"/>
    <property type="molecule type" value="Genomic_DNA"/>
</dbReference>
<dbReference type="Gene3D" id="3.40.50.2000">
    <property type="entry name" value="Glycogen Phosphorylase B"/>
    <property type="match status" value="1"/>
</dbReference>
<comment type="caution">
    <text evidence="1">The sequence shown here is derived from an EMBL/GenBank/DDBJ whole genome shotgun (WGS) entry which is preliminary data.</text>
</comment>
<dbReference type="InterPro" id="IPR053205">
    <property type="entry name" value="GHMP_kinase_L-arabinokinase"/>
</dbReference>
<evidence type="ECO:0000313" key="1">
    <source>
        <dbReference type="EMBL" id="CAG8530628.1"/>
    </source>
</evidence>
<dbReference type="OrthoDB" id="1684102at2759"/>
<organism evidence="1 2">
    <name type="scientific">Ambispora leptoticha</name>
    <dbReference type="NCBI Taxonomy" id="144679"/>
    <lineage>
        <taxon>Eukaryota</taxon>
        <taxon>Fungi</taxon>
        <taxon>Fungi incertae sedis</taxon>
        <taxon>Mucoromycota</taxon>
        <taxon>Glomeromycotina</taxon>
        <taxon>Glomeromycetes</taxon>
        <taxon>Archaeosporales</taxon>
        <taxon>Ambisporaceae</taxon>
        <taxon>Ambispora</taxon>
    </lineage>
</organism>
<gene>
    <name evidence="1" type="ORF">ALEPTO_LOCUS4918</name>
</gene>
<dbReference type="PANTHER" id="PTHR38134:SF2">
    <property type="entry name" value="GALACTOKINASE"/>
    <property type="match status" value="1"/>
</dbReference>
<name>A0A9N9AIX3_9GLOM</name>
<dbReference type="Proteomes" id="UP000789508">
    <property type="component" value="Unassembled WGS sequence"/>
</dbReference>
<protein>
    <submittedName>
        <fullName evidence="1">5839_t:CDS:1</fullName>
    </submittedName>
</protein>